<reference evidence="5 6" key="1">
    <citation type="submission" date="2023-09" db="EMBL/GenBank/DDBJ databases">
        <authorList>
            <person name="Wang M."/>
        </authorList>
    </citation>
    <scope>NUCLEOTIDE SEQUENCE [LARGE SCALE GENOMIC DNA]</scope>
    <source>
        <strain evidence="5">GT-2023</strain>
        <tissue evidence="5">Liver</tissue>
    </source>
</reference>
<protein>
    <recommendedName>
        <fullName evidence="4">PLA2c domain-containing protein</fullName>
    </recommendedName>
</protein>
<evidence type="ECO:0000313" key="5">
    <source>
        <dbReference type="EMBL" id="KAL1273588.1"/>
    </source>
</evidence>
<keyword evidence="1 3" id="KW-0378">Hydrolase</keyword>
<dbReference type="SMART" id="SM00022">
    <property type="entry name" value="PLAc"/>
    <property type="match status" value="1"/>
</dbReference>
<accession>A0ABR3N9H0</accession>
<organism evidence="5 6">
    <name type="scientific">Cirrhinus molitorella</name>
    <name type="common">mud carp</name>
    <dbReference type="NCBI Taxonomy" id="172907"/>
    <lineage>
        <taxon>Eukaryota</taxon>
        <taxon>Metazoa</taxon>
        <taxon>Chordata</taxon>
        <taxon>Craniata</taxon>
        <taxon>Vertebrata</taxon>
        <taxon>Euteleostomi</taxon>
        <taxon>Actinopterygii</taxon>
        <taxon>Neopterygii</taxon>
        <taxon>Teleostei</taxon>
        <taxon>Ostariophysi</taxon>
        <taxon>Cypriniformes</taxon>
        <taxon>Cyprinidae</taxon>
        <taxon>Labeoninae</taxon>
        <taxon>Labeonini</taxon>
        <taxon>Cirrhinus</taxon>
    </lineage>
</organism>
<sequence>MASASTAIQMTPSSILVLNTTVPFLPTACHLLFSSTLLQNYRRTMSASEIQESSDVRIAHTLHTKEEEFVHKRRETVFQALQNLKIPCSKNEVPHIALLGSGGGQRAMVALLGSLVQLYEEDLLDCILYLSGVSGSTWCMASLYQEPDWSTKLETVKDKIIERLSGPQVSWGEARTKLKEYHYGKDFFSLTDVWAVMAVITFVKEIDECKLSEQWDHLSKDPFPIYTVVDKQCKQHEDVCVDPWFEITPHEAGYSLSGAFVETSSFGCQFDKGHKIKDQPEMDMLYLQSLCGSCLADGDEIHKFLWDKISEFLHRSSHSEMKNEDPKTPPVDKCHQALMDLADMNLCVLNDQDPSHLDQSLRTTLDDLDGYQLGFPTENMNPADKQAVKHLVNQHTKNVSNHLSRYSSMPDIQILTHIFKCMTSWIWGRHYNFLHNMKDEAVPAALQEGETRDYEDSGLLNNSPYFSVLREERHIDLIISLDFSDGDPFMTVKKAAEMSKKLNLSFPEVNIPSEDVDNPKDFYVFKGKNAPTVIHIPLFNVVNCGGEIDYWRNKYRIVQDPYSAEKIIDLMKVAGKNISNNREKIKEQIQAIIG</sequence>
<name>A0ABR3N9H0_9TELE</name>
<dbReference type="InterPro" id="IPR002642">
    <property type="entry name" value="LysoPLipase_cat_dom"/>
</dbReference>
<evidence type="ECO:0000256" key="3">
    <source>
        <dbReference type="PROSITE-ProRule" id="PRU00555"/>
    </source>
</evidence>
<dbReference type="SUPFAM" id="SSF52151">
    <property type="entry name" value="FabD/lysophospholipase-like"/>
    <property type="match status" value="1"/>
</dbReference>
<keyword evidence="6" id="KW-1185">Reference proteome</keyword>
<evidence type="ECO:0000256" key="2">
    <source>
        <dbReference type="ARBA" id="ARBA00023098"/>
    </source>
</evidence>
<dbReference type="InterPro" id="IPR016035">
    <property type="entry name" value="Acyl_Trfase/lysoPLipase"/>
</dbReference>
<evidence type="ECO:0000313" key="6">
    <source>
        <dbReference type="Proteomes" id="UP001558613"/>
    </source>
</evidence>
<gene>
    <name evidence="5" type="ORF">QQF64_026402</name>
</gene>
<evidence type="ECO:0000256" key="1">
    <source>
        <dbReference type="ARBA" id="ARBA00022801"/>
    </source>
</evidence>
<keyword evidence="3" id="KW-0442">Lipid degradation</keyword>
<dbReference type="Gene3D" id="3.40.1090.10">
    <property type="entry name" value="Cytosolic phospholipase A2 catalytic domain"/>
    <property type="match status" value="1"/>
</dbReference>
<dbReference type="PANTHER" id="PTHR10728">
    <property type="entry name" value="CYTOSOLIC PHOSPHOLIPASE A2"/>
    <property type="match status" value="1"/>
</dbReference>
<dbReference type="Proteomes" id="UP001558613">
    <property type="component" value="Unassembled WGS sequence"/>
</dbReference>
<dbReference type="PANTHER" id="PTHR10728:SF39">
    <property type="entry name" value="CYTOSOLIC PHOSPHOLIPASE A2 GAMMA"/>
    <property type="match status" value="1"/>
</dbReference>
<evidence type="ECO:0000259" key="4">
    <source>
        <dbReference type="PROSITE" id="PS51210"/>
    </source>
</evidence>
<dbReference type="PROSITE" id="PS51210">
    <property type="entry name" value="PLA2C"/>
    <property type="match status" value="1"/>
</dbReference>
<proteinExistence type="predicted"/>
<feature type="domain" description="PLA2c" evidence="4">
    <location>
        <begin position="48"/>
        <end position="594"/>
    </location>
</feature>
<keyword evidence="2 3" id="KW-0443">Lipid metabolism</keyword>
<comment type="caution">
    <text evidence="5">The sequence shown here is derived from an EMBL/GenBank/DDBJ whole genome shotgun (WGS) entry which is preliminary data.</text>
</comment>
<dbReference type="EMBL" id="JAYMGO010000005">
    <property type="protein sequence ID" value="KAL1273588.1"/>
    <property type="molecule type" value="Genomic_DNA"/>
</dbReference>
<dbReference type="Pfam" id="PF01735">
    <property type="entry name" value="PLA2_B"/>
    <property type="match status" value="1"/>
</dbReference>